<feature type="compositionally biased region" description="Basic and acidic residues" evidence="1">
    <location>
        <begin position="99"/>
        <end position="111"/>
    </location>
</feature>
<reference evidence="2 3" key="1">
    <citation type="journal article" date="2007" name="Nature">
        <title>Evolution of genes and genomes on the Drosophila phylogeny.</title>
        <authorList>
            <consortium name="Drosophila 12 Genomes Consortium"/>
            <person name="Clark A.G."/>
            <person name="Eisen M.B."/>
            <person name="Smith D.R."/>
            <person name="Bergman C.M."/>
            <person name="Oliver B."/>
            <person name="Markow T.A."/>
            <person name="Kaufman T.C."/>
            <person name="Kellis M."/>
            <person name="Gelbart W."/>
            <person name="Iyer V.N."/>
            <person name="Pollard D.A."/>
            <person name="Sackton T.B."/>
            <person name="Larracuente A.M."/>
            <person name="Singh N.D."/>
            <person name="Abad J.P."/>
            <person name="Abt D.N."/>
            <person name="Adryan B."/>
            <person name="Aguade M."/>
            <person name="Akashi H."/>
            <person name="Anderson W.W."/>
            <person name="Aquadro C.F."/>
            <person name="Ardell D.H."/>
            <person name="Arguello R."/>
            <person name="Artieri C.G."/>
            <person name="Barbash D.A."/>
            <person name="Barker D."/>
            <person name="Barsanti P."/>
            <person name="Batterham P."/>
            <person name="Batzoglou S."/>
            <person name="Begun D."/>
            <person name="Bhutkar A."/>
            <person name="Blanco E."/>
            <person name="Bosak S.A."/>
            <person name="Bradley R.K."/>
            <person name="Brand A.D."/>
            <person name="Brent M.R."/>
            <person name="Brooks A.N."/>
            <person name="Brown R.H."/>
            <person name="Butlin R.K."/>
            <person name="Caggese C."/>
            <person name="Calvi B.R."/>
            <person name="Bernardo de Carvalho A."/>
            <person name="Caspi A."/>
            <person name="Castrezana S."/>
            <person name="Celniker S.E."/>
            <person name="Chang J.L."/>
            <person name="Chapple C."/>
            <person name="Chatterji S."/>
            <person name="Chinwalla A."/>
            <person name="Civetta A."/>
            <person name="Clifton S.W."/>
            <person name="Comeron J.M."/>
            <person name="Costello J.C."/>
            <person name="Coyne J.A."/>
            <person name="Daub J."/>
            <person name="David R.G."/>
            <person name="Delcher A.L."/>
            <person name="Delehaunty K."/>
            <person name="Do C.B."/>
            <person name="Ebling H."/>
            <person name="Edwards K."/>
            <person name="Eickbush T."/>
            <person name="Evans J.D."/>
            <person name="Filipski A."/>
            <person name="Findeiss S."/>
            <person name="Freyhult E."/>
            <person name="Fulton L."/>
            <person name="Fulton R."/>
            <person name="Garcia A.C."/>
            <person name="Gardiner A."/>
            <person name="Garfield D.A."/>
            <person name="Garvin B.E."/>
            <person name="Gibson G."/>
            <person name="Gilbert D."/>
            <person name="Gnerre S."/>
            <person name="Godfrey J."/>
            <person name="Good R."/>
            <person name="Gotea V."/>
            <person name="Gravely B."/>
            <person name="Greenberg A.J."/>
            <person name="Griffiths-Jones S."/>
            <person name="Gross S."/>
            <person name="Guigo R."/>
            <person name="Gustafson E.A."/>
            <person name="Haerty W."/>
            <person name="Hahn M.W."/>
            <person name="Halligan D.L."/>
            <person name="Halpern A.L."/>
            <person name="Halter G.M."/>
            <person name="Han M.V."/>
            <person name="Heger A."/>
            <person name="Hillier L."/>
            <person name="Hinrichs A.S."/>
            <person name="Holmes I."/>
            <person name="Hoskins R.A."/>
            <person name="Hubisz M.J."/>
            <person name="Hultmark D."/>
            <person name="Huntley M.A."/>
            <person name="Jaffe D.B."/>
            <person name="Jagadeeshan S."/>
            <person name="Jeck W.R."/>
            <person name="Johnson J."/>
            <person name="Jones C.D."/>
            <person name="Jordan W.C."/>
            <person name="Karpen G.H."/>
            <person name="Kataoka E."/>
            <person name="Keightley P.D."/>
            <person name="Kheradpour P."/>
            <person name="Kirkness E.F."/>
            <person name="Koerich L.B."/>
            <person name="Kristiansen K."/>
            <person name="Kudrna D."/>
            <person name="Kulathinal R.J."/>
            <person name="Kumar S."/>
            <person name="Kwok R."/>
            <person name="Lander E."/>
            <person name="Langley C.H."/>
            <person name="Lapoint R."/>
            <person name="Lazzaro B.P."/>
            <person name="Lee S.J."/>
            <person name="Levesque L."/>
            <person name="Li R."/>
            <person name="Lin C.F."/>
            <person name="Lin M.F."/>
            <person name="Lindblad-Toh K."/>
            <person name="Llopart A."/>
            <person name="Long M."/>
            <person name="Low L."/>
            <person name="Lozovsky E."/>
            <person name="Lu J."/>
            <person name="Luo M."/>
            <person name="Machado C.A."/>
            <person name="Makalowski W."/>
            <person name="Marzo M."/>
            <person name="Matsuda M."/>
            <person name="Matzkin L."/>
            <person name="McAllister B."/>
            <person name="McBride C.S."/>
            <person name="McKernan B."/>
            <person name="McKernan K."/>
            <person name="Mendez-Lago M."/>
            <person name="Minx P."/>
            <person name="Mollenhauer M.U."/>
            <person name="Montooth K."/>
            <person name="Mount S.M."/>
            <person name="Mu X."/>
            <person name="Myers E."/>
            <person name="Negre B."/>
            <person name="Newfeld S."/>
            <person name="Nielsen R."/>
            <person name="Noor M.A."/>
            <person name="O'Grady P."/>
            <person name="Pachter L."/>
            <person name="Papaceit M."/>
            <person name="Parisi M.J."/>
            <person name="Parisi M."/>
            <person name="Parts L."/>
            <person name="Pedersen J.S."/>
            <person name="Pesole G."/>
            <person name="Phillippy A.M."/>
            <person name="Ponting C.P."/>
            <person name="Pop M."/>
            <person name="Porcelli D."/>
            <person name="Powell J.R."/>
            <person name="Prohaska S."/>
            <person name="Pruitt K."/>
            <person name="Puig M."/>
            <person name="Quesneville H."/>
            <person name="Ram K.R."/>
            <person name="Rand D."/>
            <person name="Rasmussen M.D."/>
            <person name="Reed L.K."/>
            <person name="Reenan R."/>
            <person name="Reily A."/>
            <person name="Remington K.A."/>
            <person name="Rieger T.T."/>
            <person name="Ritchie M.G."/>
            <person name="Robin C."/>
            <person name="Rogers Y.H."/>
            <person name="Rohde C."/>
            <person name="Rozas J."/>
            <person name="Rubenfield M.J."/>
            <person name="Ruiz A."/>
            <person name="Russo S."/>
            <person name="Salzberg S.L."/>
            <person name="Sanchez-Gracia A."/>
            <person name="Saranga D.J."/>
            <person name="Sato H."/>
            <person name="Schaeffer S.W."/>
            <person name="Schatz M.C."/>
            <person name="Schlenke T."/>
            <person name="Schwartz R."/>
            <person name="Segarra C."/>
            <person name="Singh R.S."/>
            <person name="Sirot L."/>
            <person name="Sirota M."/>
            <person name="Sisneros N.B."/>
            <person name="Smith C.D."/>
            <person name="Smith T.F."/>
            <person name="Spieth J."/>
            <person name="Stage D.E."/>
            <person name="Stark A."/>
            <person name="Stephan W."/>
            <person name="Strausberg R.L."/>
            <person name="Strempel S."/>
            <person name="Sturgill D."/>
            <person name="Sutton G."/>
            <person name="Sutton G.G."/>
            <person name="Tao W."/>
            <person name="Teichmann S."/>
            <person name="Tobari Y.N."/>
            <person name="Tomimura Y."/>
            <person name="Tsolas J.M."/>
            <person name="Valente V.L."/>
            <person name="Venter E."/>
            <person name="Venter J.C."/>
            <person name="Vicario S."/>
            <person name="Vieira F.G."/>
            <person name="Vilella A.J."/>
            <person name="Villasante A."/>
            <person name="Walenz B."/>
            <person name="Wang J."/>
            <person name="Wasserman M."/>
            <person name="Watts T."/>
            <person name="Wilson D."/>
            <person name="Wilson R.K."/>
            <person name="Wing R.A."/>
            <person name="Wolfner M.F."/>
            <person name="Wong A."/>
            <person name="Wong G.K."/>
            <person name="Wu C.I."/>
            <person name="Wu G."/>
            <person name="Yamamoto D."/>
            <person name="Yang H.P."/>
            <person name="Yang S.P."/>
            <person name="Yorke J.A."/>
            <person name="Yoshida K."/>
            <person name="Zdobnov E."/>
            <person name="Zhang P."/>
            <person name="Zhang Y."/>
            <person name="Zimin A.V."/>
            <person name="Baldwin J."/>
            <person name="Abdouelleil A."/>
            <person name="Abdulkadir J."/>
            <person name="Abebe A."/>
            <person name="Abera B."/>
            <person name="Abreu J."/>
            <person name="Acer S.C."/>
            <person name="Aftuck L."/>
            <person name="Alexander A."/>
            <person name="An P."/>
            <person name="Anderson E."/>
            <person name="Anderson S."/>
            <person name="Arachi H."/>
            <person name="Azer M."/>
            <person name="Bachantsang P."/>
            <person name="Barry A."/>
            <person name="Bayul T."/>
            <person name="Berlin A."/>
            <person name="Bessette D."/>
            <person name="Bloom T."/>
            <person name="Blye J."/>
            <person name="Boguslavskiy L."/>
            <person name="Bonnet C."/>
            <person name="Boukhgalter B."/>
            <person name="Bourzgui I."/>
            <person name="Brown A."/>
            <person name="Cahill P."/>
            <person name="Channer S."/>
            <person name="Cheshatsang Y."/>
            <person name="Chuda L."/>
            <person name="Citroen M."/>
            <person name="Collymore A."/>
            <person name="Cooke P."/>
            <person name="Costello M."/>
            <person name="D'Aco K."/>
            <person name="Daza R."/>
            <person name="De Haan G."/>
            <person name="DeGray S."/>
            <person name="DeMaso C."/>
            <person name="Dhargay N."/>
            <person name="Dooley K."/>
            <person name="Dooley E."/>
            <person name="Doricent M."/>
            <person name="Dorje P."/>
            <person name="Dorjee K."/>
            <person name="Dupes A."/>
            <person name="Elong R."/>
            <person name="Falk J."/>
            <person name="Farina A."/>
            <person name="Faro S."/>
            <person name="Ferguson D."/>
            <person name="Fisher S."/>
            <person name="Foley C.D."/>
            <person name="Franke A."/>
            <person name="Friedrich D."/>
            <person name="Gadbois L."/>
            <person name="Gearin G."/>
            <person name="Gearin C.R."/>
            <person name="Giannoukos G."/>
            <person name="Goode T."/>
            <person name="Graham J."/>
            <person name="Grandbois E."/>
            <person name="Grewal S."/>
            <person name="Gyaltsen K."/>
            <person name="Hafez N."/>
            <person name="Hagos B."/>
            <person name="Hall J."/>
            <person name="Henson C."/>
            <person name="Hollinger A."/>
            <person name="Honan T."/>
            <person name="Huard M.D."/>
            <person name="Hughes L."/>
            <person name="Hurhula B."/>
            <person name="Husby M.E."/>
            <person name="Kamat A."/>
            <person name="Kanga B."/>
            <person name="Kashin S."/>
            <person name="Khazanovich D."/>
            <person name="Kisner P."/>
            <person name="Lance K."/>
            <person name="Lara M."/>
            <person name="Lee W."/>
            <person name="Lennon N."/>
            <person name="Letendre F."/>
            <person name="LeVine R."/>
            <person name="Lipovsky A."/>
            <person name="Liu X."/>
            <person name="Liu J."/>
            <person name="Liu S."/>
            <person name="Lokyitsang T."/>
            <person name="Lokyitsang Y."/>
            <person name="Lubonja R."/>
            <person name="Lui A."/>
            <person name="MacDonald P."/>
            <person name="Magnisalis V."/>
            <person name="Maru K."/>
            <person name="Matthews C."/>
            <person name="McCusker W."/>
            <person name="McDonough S."/>
            <person name="Mehta T."/>
            <person name="Meldrim J."/>
            <person name="Meneus L."/>
            <person name="Mihai O."/>
            <person name="Mihalev A."/>
            <person name="Mihova T."/>
            <person name="Mittelman R."/>
            <person name="Mlenga V."/>
            <person name="Montmayeur A."/>
            <person name="Mulrain L."/>
            <person name="Navidi A."/>
            <person name="Naylor J."/>
            <person name="Negash T."/>
            <person name="Nguyen T."/>
            <person name="Nguyen N."/>
            <person name="Nicol R."/>
            <person name="Norbu C."/>
            <person name="Norbu N."/>
            <person name="Novod N."/>
            <person name="O'Neill B."/>
            <person name="Osman S."/>
            <person name="Markiewicz E."/>
            <person name="Oyono O.L."/>
            <person name="Patti C."/>
            <person name="Phunkhang P."/>
            <person name="Pierre F."/>
            <person name="Priest M."/>
            <person name="Raghuraman S."/>
            <person name="Rege F."/>
            <person name="Reyes R."/>
            <person name="Rise C."/>
            <person name="Rogov P."/>
            <person name="Ross K."/>
            <person name="Ryan E."/>
            <person name="Settipalli S."/>
            <person name="Shea T."/>
            <person name="Sherpa N."/>
            <person name="Shi L."/>
            <person name="Shih D."/>
            <person name="Sparrow T."/>
            <person name="Spaulding J."/>
            <person name="Stalker J."/>
            <person name="Stange-Thomann N."/>
            <person name="Stavropoulos S."/>
            <person name="Stone C."/>
            <person name="Strader C."/>
            <person name="Tesfaye S."/>
            <person name="Thomson T."/>
            <person name="Thoulutsang Y."/>
            <person name="Thoulutsang D."/>
            <person name="Topham K."/>
            <person name="Topping I."/>
            <person name="Tsamla T."/>
            <person name="Vassiliev H."/>
            <person name="Vo A."/>
            <person name="Wangchuk T."/>
            <person name="Wangdi T."/>
            <person name="Weiand M."/>
            <person name="Wilkinson J."/>
            <person name="Wilson A."/>
            <person name="Yadav S."/>
            <person name="Young G."/>
            <person name="Yu Q."/>
            <person name="Zembek L."/>
            <person name="Zhong D."/>
            <person name="Zimmer A."/>
            <person name="Zwirko Z."/>
            <person name="Jaffe D.B."/>
            <person name="Alvarez P."/>
            <person name="Brockman W."/>
            <person name="Butler J."/>
            <person name="Chin C."/>
            <person name="Gnerre S."/>
            <person name="Grabherr M."/>
            <person name="Kleber M."/>
            <person name="Mauceli E."/>
            <person name="MacCallum I."/>
        </authorList>
    </citation>
    <scope>NUCLEOTIDE SEQUENCE [LARGE SCALE GENOMIC DNA]</scope>
    <source>
        <strain evidence="3">Tucson 14024-0371.13</strain>
    </source>
</reference>
<keyword evidence="3" id="KW-1185">Reference proteome</keyword>
<dbReference type="eggNOG" id="ENOG502T81S">
    <property type="taxonomic scope" value="Eukaryota"/>
</dbReference>
<dbReference type="EMBL" id="CH902618">
    <property type="protein sequence ID" value="EDV38785.1"/>
    <property type="molecule type" value="Genomic_DNA"/>
</dbReference>
<dbReference type="AlphaFoldDB" id="B3M7R2"/>
<protein>
    <submittedName>
        <fullName evidence="2">Uncharacterized protein</fullName>
    </submittedName>
</protein>
<name>B3M7R2_DROAN</name>
<evidence type="ECO:0000313" key="2">
    <source>
        <dbReference type="EMBL" id="EDV38785.1"/>
    </source>
</evidence>
<dbReference type="OMA" id="TQHIHNH"/>
<gene>
    <name evidence="2" type="primary">Dana\GF24825</name>
    <name evidence="2" type="synonym">dana_GLEANR_9518</name>
    <name evidence="2" type="ORF">GF24825</name>
</gene>
<organism evidence="2 3">
    <name type="scientific">Drosophila ananassae</name>
    <name type="common">Fruit fly</name>
    <dbReference type="NCBI Taxonomy" id="7217"/>
    <lineage>
        <taxon>Eukaryota</taxon>
        <taxon>Metazoa</taxon>
        <taxon>Ecdysozoa</taxon>
        <taxon>Arthropoda</taxon>
        <taxon>Hexapoda</taxon>
        <taxon>Insecta</taxon>
        <taxon>Pterygota</taxon>
        <taxon>Neoptera</taxon>
        <taxon>Endopterygota</taxon>
        <taxon>Diptera</taxon>
        <taxon>Brachycera</taxon>
        <taxon>Muscomorpha</taxon>
        <taxon>Ephydroidea</taxon>
        <taxon>Drosophilidae</taxon>
        <taxon>Drosophila</taxon>
        <taxon>Sophophora</taxon>
    </lineage>
</organism>
<evidence type="ECO:0000313" key="3">
    <source>
        <dbReference type="Proteomes" id="UP000007801"/>
    </source>
</evidence>
<feature type="compositionally biased region" description="Basic and acidic residues" evidence="1">
    <location>
        <begin position="81"/>
        <end position="90"/>
    </location>
</feature>
<proteinExistence type="predicted"/>
<accession>B3M7R2</accession>
<feature type="compositionally biased region" description="Basic and acidic residues" evidence="1">
    <location>
        <begin position="127"/>
        <end position="155"/>
    </location>
</feature>
<dbReference type="OrthoDB" id="7873131at2759"/>
<dbReference type="InParanoid" id="B3M7R2"/>
<feature type="region of interest" description="Disordered" evidence="1">
    <location>
        <begin position="64"/>
        <end position="159"/>
    </location>
</feature>
<sequence>MAEELKVPLGSDKESTSEESSLNSLWWHWFLLQNSLRLLVLLGLLLATQGRSLDQEPAAVQGITSQEVLPAQGTGVQTESPKTEEGKLEVQKTPAEPSDSVKPEENKEVPAIEHLSVENPSVSNEISKSEEPSKAEEAPRTEEEIPKQKEPKEQNPAEVQGRDNFQAIDHTGSNQIVGAADLDKIFKYPVNLNQSLSSYQGLYNKFGAYPEVEVITITNATAANVTHHVHDHYYNNQKKPGFPFPFLPNPFEKQETTYVNLTETTTGNVTHHTHIHEETKPFPFLPNPFTDFPKVVGLSLVLLPNPFYVDKSQGESSGSGNKEGVQYQYYGKFRGFSEASPQKQEQPQKPGFYLIPNPLAQQANEGRLNKADANVLLPVNLAALPLLVPAPEFSQGKASSVNIQDVIKATNGHVSDALKVPANGLSQLQKEQAAVQQFLLSHLSQQQKLFEKNLLNEKRSQSAPAGGAAVLEEESTVLFAVEIPKPIYRFFKGIFGGFSQ</sequence>
<dbReference type="Proteomes" id="UP000007801">
    <property type="component" value="Unassembled WGS sequence"/>
</dbReference>
<dbReference type="PhylomeDB" id="B3M7R2"/>
<dbReference type="HOGENOM" id="CLU_037557_0_0_1"/>
<evidence type="ECO:0000256" key="1">
    <source>
        <dbReference type="SAM" id="MobiDB-lite"/>
    </source>
</evidence>
<dbReference type="STRING" id="7217.B3M7R2"/>